<keyword evidence="2" id="KW-1185">Reference proteome</keyword>
<dbReference type="Proteomes" id="UP000516437">
    <property type="component" value="Chromosome 5"/>
</dbReference>
<dbReference type="EMBL" id="RXIC02000023">
    <property type="protein sequence ID" value="KAB1213032.1"/>
    <property type="molecule type" value="Genomic_DNA"/>
</dbReference>
<gene>
    <name evidence="1" type="ORF">CJ030_MR5G013086</name>
</gene>
<dbReference type="AlphaFoldDB" id="A0A6A1VJE3"/>
<evidence type="ECO:0000313" key="1">
    <source>
        <dbReference type="EMBL" id="KAB1213032.1"/>
    </source>
</evidence>
<accession>A0A6A1VJE3</accession>
<proteinExistence type="predicted"/>
<evidence type="ECO:0000313" key="2">
    <source>
        <dbReference type="Proteomes" id="UP000516437"/>
    </source>
</evidence>
<organism evidence="1 2">
    <name type="scientific">Morella rubra</name>
    <name type="common">Chinese bayberry</name>
    <dbReference type="NCBI Taxonomy" id="262757"/>
    <lineage>
        <taxon>Eukaryota</taxon>
        <taxon>Viridiplantae</taxon>
        <taxon>Streptophyta</taxon>
        <taxon>Embryophyta</taxon>
        <taxon>Tracheophyta</taxon>
        <taxon>Spermatophyta</taxon>
        <taxon>Magnoliopsida</taxon>
        <taxon>eudicotyledons</taxon>
        <taxon>Gunneridae</taxon>
        <taxon>Pentapetalae</taxon>
        <taxon>rosids</taxon>
        <taxon>fabids</taxon>
        <taxon>Fagales</taxon>
        <taxon>Myricaceae</taxon>
        <taxon>Morella</taxon>
    </lineage>
</organism>
<reference evidence="1 2" key="1">
    <citation type="journal article" date="2019" name="Plant Biotechnol. J.">
        <title>The red bayberry genome and genetic basis of sex determination.</title>
        <authorList>
            <person name="Jia H.M."/>
            <person name="Jia H.J."/>
            <person name="Cai Q.L."/>
            <person name="Wang Y."/>
            <person name="Zhao H.B."/>
            <person name="Yang W.F."/>
            <person name="Wang G.Y."/>
            <person name="Li Y.H."/>
            <person name="Zhan D.L."/>
            <person name="Shen Y.T."/>
            <person name="Niu Q.F."/>
            <person name="Chang L."/>
            <person name="Qiu J."/>
            <person name="Zhao L."/>
            <person name="Xie H.B."/>
            <person name="Fu W.Y."/>
            <person name="Jin J."/>
            <person name="Li X.W."/>
            <person name="Jiao Y."/>
            <person name="Zhou C.C."/>
            <person name="Tu T."/>
            <person name="Chai C.Y."/>
            <person name="Gao J.L."/>
            <person name="Fan L.J."/>
            <person name="van de Weg E."/>
            <person name="Wang J.Y."/>
            <person name="Gao Z.S."/>
        </authorList>
    </citation>
    <scope>NUCLEOTIDE SEQUENCE [LARGE SCALE GENOMIC DNA]</scope>
    <source>
        <tissue evidence="1">Leaves</tissue>
    </source>
</reference>
<name>A0A6A1VJE3_9ROSI</name>
<protein>
    <submittedName>
        <fullName evidence="1">Uncharacterized protein</fullName>
    </submittedName>
</protein>
<sequence>MMKLFEVKQILDMDSYVVVLKIRVWVLDNFEISVEHKPYLYLKDLPLLNLVNFGLVDVPPEPIIPYPFLPALPTECNRSTSDVGVIGLILDTKDKE</sequence>
<comment type="caution">
    <text evidence="1">The sequence shown here is derived from an EMBL/GenBank/DDBJ whole genome shotgun (WGS) entry which is preliminary data.</text>
</comment>